<keyword evidence="2" id="KW-0472">Membrane</keyword>
<dbReference type="PANTHER" id="PTHR23526:SF1">
    <property type="entry name" value="MAJOR FACILITATOR SUPERFAMILY MFS_1"/>
    <property type="match status" value="1"/>
</dbReference>
<evidence type="ECO:0000256" key="2">
    <source>
        <dbReference type="SAM" id="Phobius"/>
    </source>
</evidence>
<dbReference type="InterPro" id="IPR036259">
    <property type="entry name" value="MFS_trans_sf"/>
</dbReference>
<feature type="transmembrane region" description="Helical" evidence="2">
    <location>
        <begin position="288"/>
        <end position="310"/>
    </location>
</feature>
<evidence type="ECO:0000313" key="3">
    <source>
        <dbReference type="EMBL" id="WET44839.1"/>
    </source>
</evidence>
<evidence type="ECO:0000313" key="4">
    <source>
        <dbReference type="Proteomes" id="UP001220238"/>
    </source>
</evidence>
<feature type="transmembrane region" description="Helical" evidence="2">
    <location>
        <begin position="165"/>
        <end position="184"/>
    </location>
</feature>
<reference evidence="3" key="1">
    <citation type="submission" date="2023-03" db="EMBL/GenBank/DDBJ databases">
        <title>Corynebacterium amycolatum SB-1.</title>
        <authorList>
            <person name="Jo H."/>
        </authorList>
    </citation>
    <scope>NUCLEOTIDE SEQUENCE</scope>
    <source>
        <strain evidence="3">SB-1</strain>
    </source>
</reference>
<dbReference type="GO" id="GO:0022857">
    <property type="term" value="F:transmembrane transporter activity"/>
    <property type="evidence" value="ECO:0007669"/>
    <property type="project" value="InterPro"/>
</dbReference>
<dbReference type="EMBL" id="CP120206">
    <property type="protein sequence ID" value="WET44839.1"/>
    <property type="molecule type" value="Genomic_DNA"/>
</dbReference>
<dbReference type="InterPro" id="IPR052528">
    <property type="entry name" value="Sugar_transport-like"/>
</dbReference>
<keyword evidence="2" id="KW-1133">Transmembrane helix</keyword>
<feature type="transmembrane region" description="Helical" evidence="2">
    <location>
        <begin position="123"/>
        <end position="144"/>
    </location>
</feature>
<organism evidence="3 4">
    <name type="scientific">Corynebacterium amycolatum</name>
    <dbReference type="NCBI Taxonomy" id="43765"/>
    <lineage>
        <taxon>Bacteria</taxon>
        <taxon>Bacillati</taxon>
        <taxon>Actinomycetota</taxon>
        <taxon>Actinomycetes</taxon>
        <taxon>Mycobacteriales</taxon>
        <taxon>Corynebacteriaceae</taxon>
        <taxon>Corynebacterium</taxon>
    </lineage>
</organism>
<sequence length="441" mass="46048">MTDSSEADKPTDAGNTPESVQKHARANAKRYVWANGLQNIGDQIVAAKTLLPWLLHSAGAPGFFIAMLVPVRESGSMLPQAALTPWVKSRPRRTTVWIAGALGQAIAAALIGLAALFLEGTALGVAVIVALAGFATARALCSMASKDVQGRTIPKGQRGQISGRAAMLGGVAAIIVGAVLWIIRDNVTKPIVAGLIFVAALSWVAAVLIFRGIVEPTNEGDKEEPNKTWWQDTWRLFKEDKNFRDFVIVRSLLLVTALSTSFIVTLSAQVGADLEASDGSGGGVSANVGIFMLAAGFASLVGGKVAGIWSDKSSKKVLTYSSLVGSIVLFLLVASAHWLSAGANAWIFPLGFFAMSVVHAGVRVARSTYVVDMAEGDKRTEYVGAANTIMGVVLLIVGALSGVIASFGPAAALIFLALMGLVGVAMSSRLKEVSAPHKVTP</sequence>
<feature type="transmembrane region" description="Helical" evidence="2">
    <location>
        <begin position="317"/>
        <end position="339"/>
    </location>
</feature>
<proteinExistence type="predicted"/>
<dbReference type="InterPro" id="IPR011701">
    <property type="entry name" value="MFS"/>
</dbReference>
<name>A0AB38XY31_CORAY</name>
<feature type="compositionally biased region" description="Basic and acidic residues" evidence="1">
    <location>
        <begin position="1"/>
        <end position="11"/>
    </location>
</feature>
<dbReference type="Proteomes" id="UP001220238">
    <property type="component" value="Chromosome"/>
</dbReference>
<dbReference type="RefSeq" id="WP_222867186.1">
    <property type="nucleotide sequence ID" value="NZ_CP046975.1"/>
</dbReference>
<feature type="region of interest" description="Disordered" evidence="1">
    <location>
        <begin position="1"/>
        <end position="21"/>
    </location>
</feature>
<feature type="transmembrane region" description="Helical" evidence="2">
    <location>
        <begin position="410"/>
        <end position="428"/>
    </location>
</feature>
<dbReference type="AlphaFoldDB" id="A0AB38XY31"/>
<dbReference type="Pfam" id="PF07690">
    <property type="entry name" value="MFS_1"/>
    <property type="match status" value="1"/>
</dbReference>
<keyword evidence="2" id="KW-0812">Transmembrane</keyword>
<feature type="transmembrane region" description="Helical" evidence="2">
    <location>
        <begin position="190"/>
        <end position="210"/>
    </location>
</feature>
<dbReference type="SUPFAM" id="SSF103473">
    <property type="entry name" value="MFS general substrate transporter"/>
    <property type="match status" value="1"/>
</dbReference>
<feature type="transmembrane region" description="Helical" evidence="2">
    <location>
        <begin position="96"/>
        <end position="117"/>
    </location>
</feature>
<feature type="transmembrane region" description="Helical" evidence="2">
    <location>
        <begin position="345"/>
        <end position="362"/>
    </location>
</feature>
<dbReference type="Gene3D" id="1.20.1250.20">
    <property type="entry name" value="MFS general substrate transporter like domains"/>
    <property type="match status" value="1"/>
</dbReference>
<feature type="transmembrane region" description="Helical" evidence="2">
    <location>
        <begin position="53"/>
        <end position="71"/>
    </location>
</feature>
<dbReference type="CDD" id="cd06174">
    <property type="entry name" value="MFS"/>
    <property type="match status" value="1"/>
</dbReference>
<dbReference type="GeneID" id="92769418"/>
<dbReference type="PANTHER" id="PTHR23526">
    <property type="entry name" value="INTEGRAL MEMBRANE TRANSPORT PROTEIN-RELATED"/>
    <property type="match status" value="1"/>
</dbReference>
<accession>A0AB38XY31</accession>
<feature type="transmembrane region" description="Helical" evidence="2">
    <location>
        <begin position="382"/>
        <end position="404"/>
    </location>
</feature>
<feature type="transmembrane region" description="Helical" evidence="2">
    <location>
        <begin position="247"/>
        <end position="268"/>
    </location>
</feature>
<evidence type="ECO:0000256" key="1">
    <source>
        <dbReference type="SAM" id="MobiDB-lite"/>
    </source>
</evidence>
<gene>
    <name evidence="3" type="ORF">P2W56_05300</name>
</gene>
<protein>
    <submittedName>
        <fullName evidence="3">MFS transporter</fullName>
    </submittedName>
</protein>